<gene>
    <name evidence="2" type="ORF">FEV09_18585</name>
</gene>
<feature type="domain" description="Putative restriction endonuclease" evidence="1">
    <location>
        <begin position="21"/>
        <end position="184"/>
    </location>
</feature>
<dbReference type="InterPro" id="IPR008538">
    <property type="entry name" value="Uma2"/>
</dbReference>
<evidence type="ECO:0000313" key="2">
    <source>
        <dbReference type="EMBL" id="MDG3496552.1"/>
    </source>
</evidence>
<dbReference type="GO" id="GO:0004519">
    <property type="term" value="F:endonuclease activity"/>
    <property type="evidence" value="ECO:0007669"/>
    <property type="project" value="UniProtKB-KW"/>
</dbReference>
<keyword evidence="2" id="KW-0540">Nuclease</keyword>
<dbReference type="EMBL" id="VBTY01000198">
    <property type="protein sequence ID" value="MDG3496552.1"/>
    <property type="molecule type" value="Genomic_DNA"/>
</dbReference>
<comment type="caution">
    <text evidence="2">The sequence shown here is derived from an EMBL/GenBank/DDBJ whole genome shotgun (WGS) entry which is preliminary data.</text>
</comment>
<dbReference type="InterPro" id="IPR011335">
    <property type="entry name" value="Restrct_endonuc-II-like"/>
</dbReference>
<dbReference type="InterPro" id="IPR012296">
    <property type="entry name" value="Nuclease_put_TT1808"/>
</dbReference>
<proteinExistence type="predicted"/>
<name>A0A9X4MCH6_9CYAN</name>
<protein>
    <submittedName>
        <fullName evidence="2">Uma2 family endonuclease</fullName>
    </submittedName>
</protein>
<reference evidence="2" key="1">
    <citation type="submission" date="2019-05" db="EMBL/GenBank/DDBJ databases">
        <title>Whole genome sequencing of Pseudanabaena catenata USMAC16.</title>
        <authorList>
            <person name="Khan Z."/>
            <person name="Omar W.M."/>
            <person name="Convey P."/>
            <person name="Merican F."/>
            <person name="Najimudin N."/>
        </authorList>
    </citation>
    <scope>NUCLEOTIDE SEQUENCE</scope>
    <source>
        <strain evidence="2">USMAC16</strain>
    </source>
</reference>
<dbReference type="PANTHER" id="PTHR34107">
    <property type="entry name" value="SLL0198 PROTEIN-RELATED"/>
    <property type="match status" value="1"/>
</dbReference>
<evidence type="ECO:0000259" key="1">
    <source>
        <dbReference type="Pfam" id="PF05685"/>
    </source>
</evidence>
<dbReference type="Proteomes" id="UP001152872">
    <property type="component" value="Unassembled WGS sequence"/>
</dbReference>
<dbReference type="SUPFAM" id="SSF52980">
    <property type="entry name" value="Restriction endonuclease-like"/>
    <property type="match status" value="1"/>
</dbReference>
<keyword evidence="3" id="KW-1185">Reference proteome</keyword>
<dbReference type="CDD" id="cd06260">
    <property type="entry name" value="DUF820-like"/>
    <property type="match status" value="1"/>
</dbReference>
<dbReference type="AlphaFoldDB" id="A0A9X4MCH6"/>
<dbReference type="PANTHER" id="PTHR34107:SF1">
    <property type="entry name" value="SLL0198 PROTEIN"/>
    <property type="match status" value="1"/>
</dbReference>
<dbReference type="RefSeq" id="WP_009628736.1">
    <property type="nucleotide sequence ID" value="NZ_VBTY01000198.1"/>
</dbReference>
<dbReference type="Gene3D" id="3.90.1570.10">
    <property type="entry name" value="tt1808, chain A"/>
    <property type="match status" value="1"/>
</dbReference>
<sequence>MTSILIEKDETNLEVKQPLTLEEFLKLPDIDASYELVEGEAVKKMSPKFFHSSLTTIFWVELSSWCDGFGRVRVEWSVVLKRRGKDWVPVPNLLYVSHERLAADWREDAPCPVLPELVIEIVSPDQTFNQLAQKAMDYLSAGVDRVWVVYPPMRSLTVFFADRPPETYRGDRLLSDDLFPNLAVTSEQFFIKAGI</sequence>
<evidence type="ECO:0000313" key="3">
    <source>
        <dbReference type="Proteomes" id="UP001152872"/>
    </source>
</evidence>
<accession>A0A9X4MCH6</accession>
<keyword evidence="2" id="KW-0378">Hydrolase</keyword>
<organism evidence="2 3">
    <name type="scientific">Pseudanabaena catenata USMAC16</name>
    <dbReference type="NCBI Taxonomy" id="1855837"/>
    <lineage>
        <taxon>Bacteria</taxon>
        <taxon>Bacillati</taxon>
        <taxon>Cyanobacteriota</taxon>
        <taxon>Cyanophyceae</taxon>
        <taxon>Pseudanabaenales</taxon>
        <taxon>Pseudanabaenaceae</taxon>
        <taxon>Pseudanabaena</taxon>
    </lineage>
</organism>
<dbReference type="Pfam" id="PF05685">
    <property type="entry name" value="Uma2"/>
    <property type="match status" value="1"/>
</dbReference>
<keyword evidence="2" id="KW-0255">Endonuclease</keyword>